<keyword evidence="2" id="KW-1185">Reference proteome</keyword>
<dbReference type="AlphaFoldDB" id="A0A7D9KA64"/>
<sequence>AVVTPLGFLFWTIFRESPFTFHPAIHITTWFSIVALLPMVPAIFIYNTGQEEGERSIVDPEKAPLKENPFKAFENKGGP</sequence>
<reference evidence="1" key="1">
    <citation type="submission" date="2020-04" db="EMBL/GenBank/DDBJ databases">
        <authorList>
            <person name="Alioto T."/>
            <person name="Alioto T."/>
            <person name="Gomez Garrido J."/>
        </authorList>
    </citation>
    <scope>NUCLEOTIDE SEQUENCE</scope>
    <source>
        <strain evidence="1">A484AB</strain>
    </source>
</reference>
<name>A0A7D9KA64_PARCT</name>
<dbReference type="OrthoDB" id="5982788at2759"/>
<comment type="caution">
    <text evidence="1">The sequence shown here is derived from an EMBL/GenBank/DDBJ whole genome shotgun (WGS) entry which is preliminary data.</text>
</comment>
<protein>
    <submittedName>
        <fullName evidence="1">Crt homolog 2-like</fullName>
    </submittedName>
</protein>
<accession>A0A7D9KA64</accession>
<dbReference type="Proteomes" id="UP001152795">
    <property type="component" value="Unassembled WGS sequence"/>
</dbReference>
<organism evidence="1 2">
    <name type="scientific">Paramuricea clavata</name>
    <name type="common">Red gorgonian</name>
    <name type="synonym">Violescent sea-whip</name>
    <dbReference type="NCBI Taxonomy" id="317549"/>
    <lineage>
        <taxon>Eukaryota</taxon>
        <taxon>Metazoa</taxon>
        <taxon>Cnidaria</taxon>
        <taxon>Anthozoa</taxon>
        <taxon>Octocorallia</taxon>
        <taxon>Malacalcyonacea</taxon>
        <taxon>Plexauridae</taxon>
        <taxon>Paramuricea</taxon>
    </lineage>
</organism>
<dbReference type="EMBL" id="CACRXK020030398">
    <property type="protein sequence ID" value="CAB4042572.1"/>
    <property type="molecule type" value="Genomic_DNA"/>
</dbReference>
<evidence type="ECO:0000313" key="2">
    <source>
        <dbReference type="Proteomes" id="UP001152795"/>
    </source>
</evidence>
<gene>
    <name evidence="1" type="ORF">PACLA_8A010939</name>
</gene>
<feature type="non-terminal residue" evidence="1">
    <location>
        <position position="79"/>
    </location>
</feature>
<proteinExistence type="predicted"/>
<evidence type="ECO:0000313" key="1">
    <source>
        <dbReference type="EMBL" id="CAB4042572.1"/>
    </source>
</evidence>